<keyword evidence="3" id="KW-1185">Reference proteome</keyword>
<dbReference type="AlphaFoldDB" id="A0A124HFK5"/>
<proteinExistence type="predicted"/>
<keyword evidence="1" id="KW-0175">Coiled coil</keyword>
<accession>A0A124HFK5</accession>
<name>A0A124HFK5_9ACTN</name>
<comment type="caution">
    <text evidence="2">The sequence shown here is derived from an EMBL/GenBank/DDBJ whole genome shotgun (WGS) entry which is preliminary data.</text>
</comment>
<sequence length="65" mass="7448">MALTDKDPHNLSELARVVVLGVRIQRREARGRSTKALENRVDRIREEAQAREDARAAARRKQQGK</sequence>
<evidence type="ECO:0000313" key="3">
    <source>
        <dbReference type="Proteomes" id="UP000053127"/>
    </source>
</evidence>
<protein>
    <submittedName>
        <fullName evidence="2">Uncharacterized protein</fullName>
    </submittedName>
</protein>
<dbReference type="EMBL" id="LMWN01000032">
    <property type="protein sequence ID" value="KUN04167.1"/>
    <property type="molecule type" value="Genomic_DNA"/>
</dbReference>
<dbReference type="OrthoDB" id="4330731at2"/>
<gene>
    <name evidence="2" type="ORF">AQI95_21240</name>
</gene>
<dbReference type="STRING" id="67386.AQI95_21240"/>
<evidence type="ECO:0000256" key="1">
    <source>
        <dbReference type="SAM" id="Coils"/>
    </source>
</evidence>
<feature type="coiled-coil region" evidence="1">
    <location>
        <begin position="34"/>
        <end position="61"/>
    </location>
</feature>
<dbReference type="Proteomes" id="UP000053127">
    <property type="component" value="Unassembled WGS sequence"/>
</dbReference>
<evidence type="ECO:0000313" key="2">
    <source>
        <dbReference type="EMBL" id="KUN04167.1"/>
    </source>
</evidence>
<reference evidence="2 3" key="1">
    <citation type="submission" date="2015-10" db="EMBL/GenBank/DDBJ databases">
        <title>Draft genome sequence of Streptomyces yokosukanensis DSM 40224, type strain for the species Streptomyces yokosukanensis.</title>
        <authorList>
            <person name="Ruckert C."/>
            <person name="Winkler A."/>
            <person name="Kalinowski J."/>
            <person name="Kampfer P."/>
            <person name="Glaeser S."/>
        </authorList>
    </citation>
    <scope>NUCLEOTIDE SEQUENCE [LARGE SCALE GENOMIC DNA]</scope>
    <source>
        <strain evidence="2 3">DSM 40224</strain>
    </source>
</reference>
<organism evidence="2 3">
    <name type="scientific">Streptomyces yokosukanensis</name>
    <dbReference type="NCBI Taxonomy" id="67386"/>
    <lineage>
        <taxon>Bacteria</taxon>
        <taxon>Bacillati</taxon>
        <taxon>Actinomycetota</taxon>
        <taxon>Actinomycetes</taxon>
        <taxon>Kitasatosporales</taxon>
        <taxon>Streptomycetaceae</taxon>
        <taxon>Streptomyces</taxon>
    </lineage>
</organism>